<organism evidence="1 2">
    <name type="scientific">Sphingomonas corticis</name>
    <dbReference type="NCBI Taxonomy" id="2722791"/>
    <lineage>
        <taxon>Bacteria</taxon>
        <taxon>Pseudomonadati</taxon>
        <taxon>Pseudomonadota</taxon>
        <taxon>Alphaproteobacteria</taxon>
        <taxon>Sphingomonadales</taxon>
        <taxon>Sphingomonadaceae</taxon>
        <taxon>Sphingomonas</taxon>
    </lineage>
</organism>
<dbReference type="EMBL" id="JAAVJH010000035">
    <property type="protein sequence ID" value="NJR80828.1"/>
    <property type="molecule type" value="Genomic_DNA"/>
</dbReference>
<sequence length="231" mass="25622">MLALSTLGAAAPSPDRVDAARYEAFWLWAGVRPQPVLKRARRVYLLAAQVDRAPDVRLVSQRPAVPRVKHTPVWMVVRVETLRWTPLVHAQLLAQLGRWRAAGNRVAGVQIDFDAGTRHLGDYAAFLADLRRRLPRNCRLGVTGLLDWSANGDPAGLDALAGTVDEVVLQIYQGRRVIPGYAGYLANLHRLKVPFRIGLLQGGEWRAPAGLAALPMFRGYVVFLTNEPVRR</sequence>
<reference evidence="1 2" key="1">
    <citation type="submission" date="2020-03" db="EMBL/GenBank/DDBJ databases">
        <authorList>
            <person name="Wang L."/>
            <person name="He N."/>
            <person name="Li Y."/>
            <person name="Fang Y."/>
            <person name="Zhang F."/>
        </authorList>
    </citation>
    <scope>NUCLEOTIDE SEQUENCE [LARGE SCALE GENOMIC DNA]</scope>
    <source>
        <strain evidence="1 2">36D10-4-7</strain>
    </source>
</reference>
<accession>A0ABX1CV35</accession>
<name>A0ABX1CV35_9SPHN</name>
<comment type="caution">
    <text evidence="1">The sequence shown here is derived from an EMBL/GenBank/DDBJ whole genome shotgun (WGS) entry which is preliminary data.</text>
</comment>
<dbReference type="Proteomes" id="UP000732399">
    <property type="component" value="Unassembled WGS sequence"/>
</dbReference>
<proteinExistence type="predicted"/>
<protein>
    <submittedName>
        <fullName evidence="1">DUF3142 domain-containing protein</fullName>
    </submittedName>
</protein>
<evidence type="ECO:0000313" key="1">
    <source>
        <dbReference type="EMBL" id="NJR80828.1"/>
    </source>
</evidence>
<dbReference type="InterPro" id="IPR021488">
    <property type="entry name" value="DUF3142"/>
</dbReference>
<evidence type="ECO:0000313" key="2">
    <source>
        <dbReference type="Proteomes" id="UP000732399"/>
    </source>
</evidence>
<gene>
    <name evidence="1" type="ORF">HBH26_19860</name>
</gene>
<dbReference type="Pfam" id="PF11340">
    <property type="entry name" value="DUF3142"/>
    <property type="match status" value="1"/>
</dbReference>
<keyword evidence="2" id="KW-1185">Reference proteome</keyword>